<proteinExistence type="predicted"/>
<dbReference type="AlphaFoldDB" id="A0ABD0M488"/>
<dbReference type="PROSITE" id="PS50017">
    <property type="entry name" value="DEATH_DOMAIN"/>
    <property type="match status" value="1"/>
</dbReference>
<accession>A0ABD0M488</accession>
<organism evidence="2 3">
    <name type="scientific">Batillaria attramentaria</name>
    <dbReference type="NCBI Taxonomy" id="370345"/>
    <lineage>
        <taxon>Eukaryota</taxon>
        <taxon>Metazoa</taxon>
        <taxon>Spiralia</taxon>
        <taxon>Lophotrochozoa</taxon>
        <taxon>Mollusca</taxon>
        <taxon>Gastropoda</taxon>
        <taxon>Caenogastropoda</taxon>
        <taxon>Sorbeoconcha</taxon>
        <taxon>Cerithioidea</taxon>
        <taxon>Batillariidae</taxon>
        <taxon>Batillaria</taxon>
    </lineage>
</organism>
<dbReference type="SUPFAM" id="SSF47473">
    <property type="entry name" value="EF-hand"/>
    <property type="match status" value="1"/>
</dbReference>
<dbReference type="EMBL" id="JACVVK020000007">
    <property type="protein sequence ID" value="KAK7506169.1"/>
    <property type="molecule type" value="Genomic_DNA"/>
</dbReference>
<keyword evidence="3" id="KW-1185">Reference proteome</keyword>
<comment type="caution">
    <text evidence="2">The sequence shown here is derived from an EMBL/GenBank/DDBJ whole genome shotgun (WGS) entry which is preliminary data.</text>
</comment>
<feature type="domain" description="Death" evidence="1">
    <location>
        <begin position="251"/>
        <end position="319"/>
    </location>
</feature>
<reference evidence="2 3" key="1">
    <citation type="journal article" date="2023" name="Sci. Data">
        <title>Genome assembly of the Korean intertidal mud-creeper Batillaria attramentaria.</title>
        <authorList>
            <person name="Patra A.K."/>
            <person name="Ho P.T."/>
            <person name="Jun S."/>
            <person name="Lee S.J."/>
            <person name="Kim Y."/>
            <person name="Won Y.J."/>
        </authorList>
    </citation>
    <scope>NUCLEOTIDE SEQUENCE [LARGE SCALE GENOMIC DNA]</scope>
    <source>
        <strain evidence="2">Wonlab-2016</strain>
    </source>
</reference>
<dbReference type="Pfam" id="PF00531">
    <property type="entry name" value="Death"/>
    <property type="match status" value="1"/>
</dbReference>
<dbReference type="CDD" id="cd01670">
    <property type="entry name" value="Death"/>
    <property type="match status" value="1"/>
</dbReference>
<sequence>MGVYSSSFVISPQNSSAVSKYSHPSKANWITAHAIATELSIAEVERLWLRFQQMGCNQDGVLTTEAMMSPSLTSDVFVKNILKYFKTQDGKITFETFLRALKWCEVQDLQVKTRGLFQMLNNGNPIPKELFQRIMSRVYPNDRPEEVQRVTNIFFKTVDKRGKGQLEEGDFVQTVMALPRDSVMSILNFHILPENMRENVHRNLPEFSSRQVGYSPAPGFSPMSAVGPEPSSQVPSDPILNEIAQRIHRRDWDLLANRLGFMADDIDNYRQMYPSSSAQQVFQMLKDWKSREGRQARSDVLERALRNTGMTDASLLLSP</sequence>
<dbReference type="Proteomes" id="UP001519460">
    <property type="component" value="Unassembled WGS sequence"/>
</dbReference>
<gene>
    <name evidence="2" type="ORF">BaRGS_00002281</name>
</gene>
<dbReference type="PANTHER" id="PTHR15077">
    <property type="entry name" value="FAS-ASSOCIATING DEATH DOMAIN-CONTAINING PROTEIN FADD"/>
    <property type="match status" value="1"/>
</dbReference>
<dbReference type="Gene3D" id="1.10.533.10">
    <property type="entry name" value="Death Domain, Fas"/>
    <property type="match status" value="1"/>
</dbReference>
<protein>
    <recommendedName>
        <fullName evidence="1">Death domain-containing protein</fullName>
    </recommendedName>
</protein>
<dbReference type="InterPro" id="IPR011029">
    <property type="entry name" value="DEATH-like_dom_sf"/>
</dbReference>
<name>A0ABD0M488_9CAEN</name>
<evidence type="ECO:0000259" key="1">
    <source>
        <dbReference type="PROSITE" id="PS50017"/>
    </source>
</evidence>
<dbReference type="InterPro" id="IPR016729">
    <property type="entry name" value="FADD"/>
</dbReference>
<dbReference type="InterPro" id="IPR000488">
    <property type="entry name" value="Death_dom"/>
</dbReference>
<evidence type="ECO:0000313" key="3">
    <source>
        <dbReference type="Proteomes" id="UP001519460"/>
    </source>
</evidence>
<dbReference type="InterPro" id="IPR011992">
    <property type="entry name" value="EF-hand-dom_pair"/>
</dbReference>
<dbReference type="Gene3D" id="1.10.238.10">
    <property type="entry name" value="EF-hand"/>
    <property type="match status" value="1"/>
</dbReference>
<dbReference type="SUPFAM" id="SSF47986">
    <property type="entry name" value="DEATH domain"/>
    <property type="match status" value="1"/>
</dbReference>
<evidence type="ECO:0000313" key="2">
    <source>
        <dbReference type="EMBL" id="KAK7506169.1"/>
    </source>
</evidence>